<feature type="non-terminal residue" evidence="1">
    <location>
        <position position="1"/>
    </location>
</feature>
<dbReference type="AlphaFoldDB" id="A0A0K2TZL9"/>
<dbReference type="EMBL" id="HACA01014088">
    <property type="protein sequence ID" value="CDW31449.1"/>
    <property type="molecule type" value="Transcribed_RNA"/>
</dbReference>
<proteinExistence type="predicted"/>
<accession>A0A0K2TZL9</accession>
<evidence type="ECO:0000313" key="1">
    <source>
        <dbReference type="EMBL" id="CDW31449.1"/>
    </source>
</evidence>
<organism evidence="1">
    <name type="scientific">Lepeophtheirus salmonis</name>
    <name type="common">Salmon louse</name>
    <name type="synonym">Caligus salmonis</name>
    <dbReference type="NCBI Taxonomy" id="72036"/>
    <lineage>
        <taxon>Eukaryota</taxon>
        <taxon>Metazoa</taxon>
        <taxon>Ecdysozoa</taxon>
        <taxon>Arthropoda</taxon>
        <taxon>Crustacea</taxon>
        <taxon>Multicrustacea</taxon>
        <taxon>Hexanauplia</taxon>
        <taxon>Copepoda</taxon>
        <taxon>Siphonostomatoida</taxon>
        <taxon>Caligidae</taxon>
        <taxon>Lepeophtheirus</taxon>
    </lineage>
</organism>
<sequence length="81" mass="9314">KFFRVGSENEAVIDDFLYSFQTFECTLVSQTKFLTGSVQSHWNSPIWKTSEGCKECGLVVRILIEFNLPISLNGIQYNKIF</sequence>
<reference evidence="1" key="1">
    <citation type="submission" date="2014-05" db="EMBL/GenBank/DDBJ databases">
        <authorList>
            <person name="Chronopoulou M."/>
        </authorList>
    </citation>
    <scope>NUCLEOTIDE SEQUENCE</scope>
    <source>
        <tissue evidence="1">Whole organism</tissue>
    </source>
</reference>
<name>A0A0K2TZL9_LEPSM</name>
<protein>
    <submittedName>
        <fullName evidence="1">Uncharacterized protein</fullName>
    </submittedName>
</protein>